<name>A0ABQ4JNI5_SALAC</name>
<comment type="caution">
    <text evidence="1">The sequence shown here is derived from an EMBL/GenBank/DDBJ whole genome shotgun (WGS) entry which is preliminary data.</text>
</comment>
<dbReference type="EMBL" id="BOQM01000002">
    <property type="protein sequence ID" value="GIM81635.1"/>
    <property type="molecule type" value="Genomic_DNA"/>
</dbReference>
<reference evidence="1 2" key="1">
    <citation type="submission" date="2021-03" db="EMBL/GenBank/DDBJ databases">
        <title>Whole genome shotgun sequence of Salinispora arenicola NBRC 105043.</title>
        <authorList>
            <person name="Komaki H."/>
            <person name="Tamura T."/>
        </authorList>
    </citation>
    <scope>NUCLEOTIDE SEQUENCE [LARGE SCALE GENOMIC DNA]</scope>
    <source>
        <strain evidence="1 2">NBRC 105043</strain>
    </source>
</reference>
<proteinExistence type="predicted"/>
<evidence type="ECO:0000313" key="2">
    <source>
        <dbReference type="Proteomes" id="UP000677457"/>
    </source>
</evidence>
<protein>
    <recommendedName>
        <fullName evidence="3">DUF3027 family protein</fullName>
    </recommendedName>
</protein>
<gene>
    <name evidence="1" type="ORF">Sar04_03150</name>
</gene>
<sequence>MPVPTVRPRKERSERRDDGMCTSLTHRLGVRAITAVFGSGSPCQVVPRMGNNGRVTRSTSARAPRLDQVCAAAVEVARDAVTEVGPADIGDHLQAVAEGDRLVTHYFECRLAGYRGWRWAVTVARAPRSRTVTVCETVLLPGPGALLAPGWLPWQERLKPGDLGPGDLLPSPPDDDRLQPGYLLSDDPAVEEVSWELGLGRARVMSREGRGEAAQRWYDGDRGPTAPIAAAAPVAARCGTCGFYLPLAGALRQSFGACGNLYAPDDGQVVSADHGCGAHSEILVEAPETPVEELPTVYDDSAVEAVPMSGAAGSVEVAEVTEPIGQP</sequence>
<dbReference type="InterPro" id="IPR021391">
    <property type="entry name" value="DUF3027"/>
</dbReference>
<dbReference type="Pfam" id="PF11228">
    <property type="entry name" value="DUF3027"/>
    <property type="match status" value="1"/>
</dbReference>
<accession>A0ABQ4JNI5</accession>
<dbReference type="Proteomes" id="UP000677457">
    <property type="component" value="Unassembled WGS sequence"/>
</dbReference>
<organism evidence="1 2">
    <name type="scientific">Salinispora arenicola</name>
    <dbReference type="NCBI Taxonomy" id="168697"/>
    <lineage>
        <taxon>Bacteria</taxon>
        <taxon>Bacillati</taxon>
        <taxon>Actinomycetota</taxon>
        <taxon>Actinomycetes</taxon>
        <taxon>Micromonosporales</taxon>
        <taxon>Micromonosporaceae</taxon>
        <taxon>Salinispora</taxon>
    </lineage>
</organism>
<evidence type="ECO:0008006" key="3">
    <source>
        <dbReference type="Google" id="ProtNLM"/>
    </source>
</evidence>
<evidence type="ECO:0000313" key="1">
    <source>
        <dbReference type="EMBL" id="GIM81635.1"/>
    </source>
</evidence>
<keyword evidence="2" id="KW-1185">Reference proteome</keyword>